<reference evidence="14 15" key="1">
    <citation type="submission" date="2015-06" db="EMBL/GenBank/DDBJ databases">
        <title>The Genome Sequence of Enterococcus faecium 131EA1.</title>
        <authorList>
            <consortium name="The Broad Institute Genomics Platform"/>
            <consortium name="The Broad Institute Genome Sequencing Center for Infectious Disease"/>
            <person name="Earl A.M."/>
            <person name="Van Tyne D."/>
            <person name="Lebreton F."/>
            <person name="Saavedra J.T."/>
            <person name="Gilmore M.S."/>
            <person name="Manson Mcguire A."/>
            <person name="Clock S."/>
            <person name="Crupain M."/>
            <person name="Rangan U."/>
            <person name="Young S."/>
            <person name="Abouelleil A."/>
            <person name="Cao P."/>
            <person name="Chapman S.B."/>
            <person name="Griggs A."/>
            <person name="Priest M."/>
            <person name="Shea T."/>
            <person name="Wortman J."/>
            <person name="Nusbaum C."/>
            <person name="Birren B."/>
        </authorList>
    </citation>
    <scope>NUCLEOTIDE SEQUENCE [LARGE SCALE GENOMIC DNA]</scope>
    <source>
        <strain evidence="14 15">131EA1</strain>
    </source>
</reference>
<name>A0A3F3NKT3_ENTFC</name>
<sequence>MNKTGDAKNSSRLKKRLLKRLATQLSIFTVATISAFMMFFFVSRFLFGLYTWEWSDRFYQFAKNLERNYIFVVLIALLAGGLVILLRTWSRSMAQLDEVLEASRKLYQNQIEPLKLSEDLQEFEWELNQIRQEVVLSQHQAKEAEQRKNDLIVYLAHDLKTPLTSVIGYLTLLRDEQEISSELRKHYLSISLDKAERLEELINEFFEIARFNLSNIELMPTKVYLKMMLEQLSYEFLPLLSSKQLTLESELEADLSIRFDVDKMQRVFDNLLQNAINYSYEGAVIKLSAKTDQDKKRVKIIFSNQGPTIPPEKLSRIFEQFFRLDTARQTNRGGAGLGLAIAKQIIELHAGQLTAQSKDEETSFTIDLPLS</sequence>
<keyword evidence="11" id="KW-0902">Two-component regulatory system</keyword>
<evidence type="ECO:0000256" key="10">
    <source>
        <dbReference type="ARBA" id="ARBA00022989"/>
    </source>
</evidence>
<organism evidence="14 15">
    <name type="scientific">Enterococcus faecium</name>
    <name type="common">Streptococcus faecium</name>
    <dbReference type="NCBI Taxonomy" id="1352"/>
    <lineage>
        <taxon>Bacteria</taxon>
        <taxon>Bacillati</taxon>
        <taxon>Bacillota</taxon>
        <taxon>Bacilli</taxon>
        <taxon>Lactobacillales</taxon>
        <taxon>Enterococcaceae</taxon>
        <taxon>Enterococcus</taxon>
    </lineage>
</organism>
<dbReference type="InterPro" id="IPR036890">
    <property type="entry name" value="HATPase_C_sf"/>
</dbReference>
<dbReference type="PROSITE" id="PS50109">
    <property type="entry name" value="HIS_KIN"/>
    <property type="match status" value="1"/>
</dbReference>
<dbReference type="GO" id="GO:0005886">
    <property type="term" value="C:plasma membrane"/>
    <property type="evidence" value="ECO:0007669"/>
    <property type="project" value="TreeGrafter"/>
</dbReference>
<evidence type="ECO:0000256" key="12">
    <source>
        <dbReference type="ARBA" id="ARBA00023136"/>
    </source>
</evidence>
<dbReference type="EMBL" id="LEQJ01000013">
    <property type="protein sequence ID" value="RBS29142.1"/>
    <property type="molecule type" value="Genomic_DNA"/>
</dbReference>
<evidence type="ECO:0000256" key="2">
    <source>
        <dbReference type="ARBA" id="ARBA00004370"/>
    </source>
</evidence>
<dbReference type="GO" id="GO:0005524">
    <property type="term" value="F:ATP binding"/>
    <property type="evidence" value="ECO:0007669"/>
    <property type="project" value="UniProtKB-KW"/>
</dbReference>
<keyword evidence="7" id="KW-0547">Nucleotide-binding</keyword>
<dbReference type="GO" id="GO:0016036">
    <property type="term" value="P:cellular response to phosphate starvation"/>
    <property type="evidence" value="ECO:0007669"/>
    <property type="project" value="TreeGrafter"/>
</dbReference>
<dbReference type="AlphaFoldDB" id="A0A3F3NKT3"/>
<accession>A0A3F3NKT3</accession>
<dbReference type="InterPro" id="IPR005467">
    <property type="entry name" value="His_kinase_dom"/>
</dbReference>
<keyword evidence="8" id="KW-0418">Kinase</keyword>
<dbReference type="PANTHER" id="PTHR45453:SF1">
    <property type="entry name" value="PHOSPHATE REGULON SENSOR PROTEIN PHOR"/>
    <property type="match status" value="1"/>
</dbReference>
<comment type="subcellular location">
    <subcellularLocation>
        <location evidence="2">Membrane</location>
    </subcellularLocation>
</comment>
<evidence type="ECO:0000256" key="4">
    <source>
        <dbReference type="ARBA" id="ARBA00022553"/>
    </source>
</evidence>
<keyword evidence="9" id="KW-0067">ATP-binding</keyword>
<dbReference type="InterPro" id="IPR003594">
    <property type="entry name" value="HATPase_dom"/>
</dbReference>
<keyword evidence="4" id="KW-0597">Phosphoprotein</keyword>
<dbReference type="Gene3D" id="1.10.287.130">
    <property type="match status" value="1"/>
</dbReference>
<dbReference type="InterPro" id="IPR036097">
    <property type="entry name" value="HisK_dim/P_sf"/>
</dbReference>
<dbReference type="GO" id="GO:0000155">
    <property type="term" value="F:phosphorelay sensor kinase activity"/>
    <property type="evidence" value="ECO:0007669"/>
    <property type="project" value="InterPro"/>
</dbReference>
<evidence type="ECO:0000256" key="5">
    <source>
        <dbReference type="ARBA" id="ARBA00022679"/>
    </source>
</evidence>
<evidence type="ECO:0000256" key="11">
    <source>
        <dbReference type="ARBA" id="ARBA00023012"/>
    </source>
</evidence>
<feature type="transmembrane region" description="Helical" evidence="13">
    <location>
        <begin position="67"/>
        <end position="86"/>
    </location>
</feature>
<dbReference type="Pfam" id="PF00512">
    <property type="entry name" value="HisKA"/>
    <property type="match status" value="1"/>
</dbReference>
<evidence type="ECO:0000256" key="9">
    <source>
        <dbReference type="ARBA" id="ARBA00022840"/>
    </source>
</evidence>
<dbReference type="SMART" id="SM00388">
    <property type="entry name" value="HisKA"/>
    <property type="match status" value="1"/>
</dbReference>
<evidence type="ECO:0000256" key="13">
    <source>
        <dbReference type="SAM" id="Phobius"/>
    </source>
</evidence>
<dbReference type="Gene3D" id="3.30.565.10">
    <property type="entry name" value="Histidine kinase-like ATPase, C-terminal domain"/>
    <property type="match status" value="1"/>
</dbReference>
<dbReference type="InterPro" id="IPR050351">
    <property type="entry name" value="BphY/WalK/GraS-like"/>
</dbReference>
<dbReference type="SUPFAM" id="SSF55874">
    <property type="entry name" value="ATPase domain of HSP90 chaperone/DNA topoisomerase II/histidine kinase"/>
    <property type="match status" value="1"/>
</dbReference>
<comment type="caution">
    <text evidence="14">The sequence shown here is derived from an EMBL/GenBank/DDBJ whole genome shotgun (WGS) entry which is preliminary data.</text>
</comment>
<evidence type="ECO:0000256" key="6">
    <source>
        <dbReference type="ARBA" id="ARBA00022692"/>
    </source>
</evidence>
<evidence type="ECO:0000256" key="1">
    <source>
        <dbReference type="ARBA" id="ARBA00000085"/>
    </source>
</evidence>
<dbReference type="FunFam" id="3.30.565.10:FF:000013">
    <property type="entry name" value="Two-component sensor histidine kinase"/>
    <property type="match status" value="1"/>
</dbReference>
<comment type="catalytic activity">
    <reaction evidence="1">
        <text>ATP + protein L-histidine = ADP + protein N-phospho-L-histidine.</text>
        <dbReference type="EC" id="2.7.13.3"/>
    </reaction>
</comment>
<dbReference type="PANTHER" id="PTHR45453">
    <property type="entry name" value="PHOSPHATE REGULON SENSOR PROTEIN PHOR"/>
    <property type="match status" value="1"/>
</dbReference>
<keyword evidence="6 13" id="KW-0812">Transmembrane</keyword>
<keyword evidence="10 13" id="KW-1133">Transmembrane helix</keyword>
<dbReference type="SUPFAM" id="SSF47384">
    <property type="entry name" value="Homodimeric domain of signal transducing histidine kinase"/>
    <property type="match status" value="1"/>
</dbReference>
<keyword evidence="5" id="KW-0808">Transferase</keyword>
<evidence type="ECO:0000256" key="7">
    <source>
        <dbReference type="ARBA" id="ARBA00022741"/>
    </source>
</evidence>
<protein>
    <recommendedName>
        <fullName evidence="3">histidine kinase</fullName>
        <ecNumber evidence="3">2.7.13.3</ecNumber>
    </recommendedName>
</protein>
<evidence type="ECO:0000313" key="15">
    <source>
        <dbReference type="Proteomes" id="UP000253144"/>
    </source>
</evidence>
<dbReference type="InterPro" id="IPR004358">
    <property type="entry name" value="Sig_transdc_His_kin-like_C"/>
</dbReference>
<dbReference type="SMART" id="SM00387">
    <property type="entry name" value="HATPase_c"/>
    <property type="match status" value="1"/>
</dbReference>
<evidence type="ECO:0000313" key="14">
    <source>
        <dbReference type="EMBL" id="RBS29142.1"/>
    </source>
</evidence>
<dbReference type="RefSeq" id="WP_104879280.1">
    <property type="nucleotide sequence ID" value="NZ_KZ846095.1"/>
</dbReference>
<dbReference type="EC" id="2.7.13.3" evidence="3"/>
<gene>
    <name evidence="14" type="ORF">EB12_02148</name>
</gene>
<feature type="transmembrane region" description="Helical" evidence="13">
    <location>
        <begin position="21"/>
        <end position="47"/>
    </location>
</feature>
<keyword evidence="12 13" id="KW-0472">Membrane</keyword>
<dbReference type="Proteomes" id="UP000253144">
    <property type="component" value="Unassembled WGS sequence"/>
</dbReference>
<dbReference type="PRINTS" id="PR00344">
    <property type="entry name" value="BCTRLSENSOR"/>
</dbReference>
<dbReference type="GO" id="GO:0004721">
    <property type="term" value="F:phosphoprotein phosphatase activity"/>
    <property type="evidence" value="ECO:0007669"/>
    <property type="project" value="TreeGrafter"/>
</dbReference>
<dbReference type="InterPro" id="IPR003661">
    <property type="entry name" value="HisK_dim/P_dom"/>
</dbReference>
<proteinExistence type="predicted"/>
<dbReference type="Pfam" id="PF02518">
    <property type="entry name" value="HATPase_c"/>
    <property type="match status" value="1"/>
</dbReference>
<dbReference type="CDD" id="cd00082">
    <property type="entry name" value="HisKA"/>
    <property type="match status" value="1"/>
</dbReference>
<evidence type="ECO:0000256" key="8">
    <source>
        <dbReference type="ARBA" id="ARBA00022777"/>
    </source>
</evidence>
<evidence type="ECO:0000256" key="3">
    <source>
        <dbReference type="ARBA" id="ARBA00012438"/>
    </source>
</evidence>